<keyword evidence="1" id="KW-0812">Transmembrane</keyword>
<feature type="transmembrane region" description="Helical" evidence="1">
    <location>
        <begin position="32"/>
        <end position="55"/>
    </location>
</feature>
<evidence type="ECO:0000313" key="2">
    <source>
        <dbReference type="EMBL" id="SMF19055.1"/>
    </source>
</evidence>
<name>A0A1X7DPF4_9BACT</name>
<sequence length="314" mass="34989">MDKLNLQLLLDKINTVIVAPVMKIFKTMPPESIPIILAAAGALALLASLVAYLIIRPSSKKQSSETSGKEKLISSFKDNGVILDIALPDAHENVLARAVITDIKEDRLSLEIVYDMGLSEQQESGRILLMFPPEKTATGTVNSFKVTIATLQCKKEGCSRLSTTLPQAFSAVIRRRHKRKKVIDQQFIRVKIWLGKPDTDDASFADSIPDLAVNSYDPRSGGHEDNEVINISNGGLAISTPLILSENKFDTDTDVLINIFMFNFRQKIFKPYWYAGKIRTVENINRASCRLGVGFTMSGTIRDENEQFIDWVKI</sequence>
<dbReference type="RefSeq" id="WP_085101976.1">
    <property type="nucleotide sequence ID" value="NZ_FWZU01000003.1"/>
</dbReference>
<dbReference type="OrthoDB" id="5456419at2"/>
<proteinExistence type="predicted"/>
<evidence type="ECO:0000313" key="3">
    <source>
        <dbReference type="Proteomes" id="UP000192906"/>
    </source>
</evidence>
<dbReference type="EMBL" id="FWZU01000003">
    <property type="protein sequence ID" value="SMF19055.1"/>
    <property type="molecule type" value="Genomic_DNA"/>
</dbReference>
<dbReference type="Proteomes" id="UP000192906">
    <property type="component" value="Unassembled WGS sequence"/>
</dbReference>
<keyword evidence="3" id="KW-1185">Reference proteome</keyword>
<organism evidence="2 3">
    <name type="scientific">Desulfovibrio gilichinskyi</name>
    <dbReference type="NCBI Taxonomy" id="1519643"/>
    <lineage>
        <taxon>Bacteria</taxon>
        <taxon>Pseudomonadati</taxon>
        <taxon>Thermodesulfobacteriota</taxon>
        <taxon>Desulfovibrionia</taxon>
        <taxon>Desulfovibrionales</taxon>
        <taxon>Desulfovibrionaceae</taxon>
        <taxon>Desulfovibrio</taxon>
    </lineage>
</organism>
<accession>A0A1X7DPF4</accession>
<keyword evidence="1" id="KW-1133">Transmembrane helix</keyword>
<protein>
    <submittedName>
        <fullName evidence="2">PilZ domain-containing protein</fullName>
    </submittedName>
</protein>
<evidence type="ECO:0000256" key="1">
    <source>
        <dbReference type="SAM" id="Phobius"/>
    </source>
</evidence>
<reference evidence="3" key="1">
    <citation type="submission" date="2017-04" db="EMBL/GenBank/DDBJ databases">
        <authorList>
            <person name="Varghese N."/>
            <person name="Submissions S."/>
        </authorList>
    </citation>
    <scope>NUCLEOTIDE SEQUENCE [LARGE SCALE GENOMIC DNA]</scope>
    <source>
        <strain evidence="3">K3S</strain>
    </source>
</reference>
<dbReference type="AlphaFoldDB" id="A0A1X7DPF4"/>
<keyword evidence="1" id="KW-0472">Membrane</keyword>
<gene>
    <name evidence="2" type="ORF">SAMN06295933_2135</name>
</gene>